<evidence type="ECO:0000313" key="3">
    <source>
        <dbReference type="Proteomes" id="UP001084650"/>
    </source>
</evidence>
<dbReference type="PANTHER" id="PTHR35176:SF6">
    <property type="entry name" value="HEME OXYGENASE HI_0854-RELATED"/>
    <property type="match status" value="1"/>
</dbReference>
<dbReference type="PANTHER" id="PTHR35176">
    <property type="entry name" value="HEME OXYGENASE HI_0854-RELATED"/>
    <property type="match status" value="1"/>
</dbReference>
<evidence type="ECO:0000313" key="2">
    <source>
        <dbReference type="EMBL" id="MCZ0730050.1"/>
    </source>
</evidence>
<dbReference type="InterPro" id="IPR024747">
    <property type="entry name" value="Pyridox_Oxase-rel"/>
</dbReference>
<protein>
    <submittedName>
        <fullName evidence="2">Pyridoxamine 5'-phosphate oxidase family protein</fullName>
    </submittedName>
</protein>
<organism evidence="2 3">
    <name type="scientific">Mycolicibacterium iranicum</name>
    <name type="common">Mycobacterium iranicum</name>
    <dbReference type="NCBI Taxonomy" id="912594"/>
    <lineage>
        <taxon>Bacteria</taxon>
        <taxon>Bacillati</taxon>
        <taxon>Actinomycetota</taxon>
        <taxon>Actinomycetes</taxon>
        <taxon>Mycobacteriales</taxon>
        <taxon>Mycobacteriaceae</taxon>
        <taxon>Mycolicibacterium</taxon>
    </lineage>
</organism>
<reference evidence="2" key="1">
    <citation type="submission" date="2022-12" db="EMBL/GenBank/DDBJ databases">
        <title>Whole genome sequence of Mycolicibacterium iranicum strain SBH312.</title>
        <authorList>
            <person name="Jani J."/>
            <person name="Arifin Mustapha Z."/>
            <person name="Ahmed K."/>
            <person name="Kai Ling C."/>
        </authorList>
    </citation>
    <scope>NUCLEOTIDE SEQUENCE</scope>
    <source>
        <strain evidence="2">SBH312</strain>
    </source>
</reference>
<dbReference type="InterPro" id="IPR052019">
    <property type="entry name" value="F420H2_bilvrd_red/Heme_oxyg"/>
</dbReference>
<dbReference type="EMBL" id="JAPQYE010000008">
    <property type="protein sequence ID" value="MCZ0730050.1"/>
    <property type="molecule type" value="Genomic_DNA"/>
</dbReference>
<name>A0ABT4HIP7_MYCIR</name>
<dbReference type="InterPro" id="IPR012349">
    <property type="entry name" value="Split_barrel_FMN-bd"/>
</dbReference>
<comment type="caution">
    <text evidence="2">The sequence shown here is derived from an EMBL/GenBank/DDBJ whole genome shotgun (WGS) entry which is preliminary data.</text>
</comment>
<proteinExistence type="predicted"/>
<dbReference type="Pfam" id="PF12900">
    <property type="entry name" value="Pyridox_ox_2"/>
    <property type="match status" value="1"/>
</dbReference>
<keyword evidence="1" id="KW-0560">Oxidoreductase</keyword>
<dbReference type="SUPFAM" id="SSF50475">
    <property type="entry name" value="FMN-binding split barrel"/>
    <property type="match status" value="1"/>
</dbReference>
<dbReference type="Proteomes" id="UP001084650">
    <property type="component" value="Unassembled WGS sequence"/>
</dbReference>
<gene>
    <name evidence="2" type="ORF">OY187_18535</name>
</gene>
<keyword evidence="3" id="KW-1185">Reference proteome</keyword>
<dbReference type="RefSeq" id="WP_024445004.1">
    <property type="nucleotide sequence ID" value="NZ_JAPQYE010000008.1"/>
</dbReference>
<sequence length="138" mass="15402">MATMTLDEREQFLADVHVGVVAVERPGRAPLAVPIWYGYEPGGEVLVWTQADSVKHRLIRDAGRFTITVQDERPPYRYVTVEGDVTAIEQADDAGVRSVAVRYVGEREGNKFADEYPSASSVVIRMHPKRWLSADASK</sequence>
<evidence type="ECO:0000256" key="1">
    <source>
        <dbReference type="ARBA" id="ARBA00023002"/>
    </source>
</evidence>
<accession>A0ABT4HIP7</accession>
<dbReference type="Gene3D" id="2.30.110.10">
    <property type="entry name" value="Electron Transport, Fmn-binding Protein, Chain A"/>
    <property type="match status" value="1"/>
</dbReference>